<dbReference type="OrthoDB" id="6270329at2759"/>
<accession>A0A835M5B8</accession>
<proteinExistence type="predicted"/>
<protein>
    <recommendedName>
        <fullName evidence="1">NLP1-9 GAF domain-containing protein</fullName>
    </recommendedName>
</protein>
<dbReference type="Pfam" id="PF22922">
    <property type="entry name" value="GAF_NLP"/>
    <property type="match status" value="1"/>
</dbReference>
<gene>
    <name evidence="2" type="ORF">IFM89_009092</name>
</gene>
<dbReference type="PANTHER" id="PTHR32002:SF35">
    <property type="entry name" value="PROTEIN NLP6"/>
    <property type="match status" value="1"/>
</dbReference>
<name>A0A835M5B8_9MAGN</name>
<organism evidence="2 3">
    <name type="scientific">Coptis chinensis</name>
    <dbReference type="NCBI Taxonomy" id="261450"/>
    <lineage>
        <taxon>Eukaryota</taxon>
        <taxon>Viridiplantae</taxon>
        <taxon>Streptophyta</taxon>
        <taxon>Embryophyta</taxon>
        <taxon>Tracheophyta</taxon>
        <taxon>Spermatophyta</taxon>
        <taxon>Magnoliopsida</taxon>
        <taxon>Ranunculales</taxon>
        <taxon>Ranunculaceae</taxon>
        <taxon>Coptidoideae</taxon>
        <taxon>Coptis</taxon>
    </lineage>
</organism>
<evidence type="ECO:0000313" key="2">
    <source>
        <dbReference type="EMBL" id="KAF9619750.1"/>
    </source>
</evidence>
<dbReference type="GO" id="GO:0003700">
    <property type="term" value="F:DNA-binding transcription factor activity"/>
    <property type="evidence" value="ECO:0007669"/>
    <property type="project" value="InterPro"/>
</dbReference>
<dbReference type="EMBL" id="JADFTS010000002">
    <property type="protein sequence ID" value="KAF9619750.1"/>
    <property type="molecule type" value="Genomic_DNA"/>
</dbReference>
<evidence type="ECO:0000313" key="3">
    <source>
        <dbReference type="Proteomes" id="UP000631114"/>
    </source>
</evidence>
<reference evidence="2 3" key="1">
    <citation type="submission" date="2020-10" db="EMBL/GenBank/DDBJ databases">
        <title>The Coptis chinensis genome and diversification of protoberbering-type alkaloids.</title>
        <authorList>
            <person name="Wang B."/>
            <person name="Shu S."/>
            <person name="Song C."/>
            <person name="Liu Y."/>
        </authorList>
    </citation>
    <scope>NUCLEOTIDE SEQUENCE [LARGE SCALE GENOMIC DNA]</scope>
    <source>
        <strain evidence="2">HL-2020</strain>
        <tissue evidence="2">Leaf</tissue>
    </source>
</reference>
<dbReference type="InterPro" id="IPR055081">
    <property type="entry name" value="NLP1-9_GAF"/>
</dbReference>
<dbReference type="PANTHER" id="PTHR32002">
    <property type="entry name" value="PROTEIN NLP8"/>
    <property type="match status" value="1"/>
</dbReference>
<keyword evidence="3" id="KW-1185">Reference proteome</keyword>
<feature type="domain" description="NLP1-9 GAF" evidence="1">
    <location>
        <begin position="76"/>
        <end position="131"/>
    </location>
</feature>
<dbReference type="Proteomes" id="UP000631114">
    <property type="component" value="Unassembled WGS sequence"/>
</dbReference>
<dbReference type="AlphaFoldDB" id="A0A835M5B8"/>
<dbReference type="InterPro" id="IPR045012">
    <property type="entry name" value="NLP"/>
</dbReference>
<sequence length="207" mass="23259">MQPSAISFNFWLLLHIDRALIFKNKELFESLKATVSLGQPCLVPDLTRLGDLLKKTNFGPEVDKVCKALEICNGVVKMPFVEIFQILTMVCETHKLALAQTWVPCKHRRVLADGGGGVKKSCRSFDGSCQIMTLGTIMGGSRILYSGWKERWRACCPWCCWCDLTVPSGDSPVFNQEAIEEEPRESYLTSSTVEESFLVVFPFPTKQ</sequence>
<comment type="caution">
    <text evidence="2">The sequence shown here is derived from an EMBL/GenBank/DDBJ whole genome shotgun (WGS) entry which is preliminary data.</text>
</comment>
<evidence type="ECO:0000259" key="1">
    <source>
        <dbReference type="Pfam" id="PF22922"/>
    </source>
</evidence>